<evidence type="ECO:0000313" key="4">
    <source>
        <dbReference type="EMBL" id="PVD38260.1"/>
    </source>
</evidence>
<gene>
    <name evidence="4" type="ORF">C0Q70_00871</name>
</gene>
<evidence type="ECO:0000256" key="1">
    <source>
        <dbReference type="ARBA" id="ARBA00022574"/>
    </source>
</evidence>
<dbReference type="InterPro" id="IPR052415">
    <property type="entry name" value="Diphthine_MTase"/>
</dbReference>
<keyword evidence="5" id="KW-1185">Reference proteome</keyword>
<accession>A0A2T7PXY7</accession>
<evidence type="ECO:0000313" key="5">
    <source>
        <dbReference type="Proteomes" id="UP000245119"/>
    </source>
</evidence>
<comment type="pathway">
    <text evidence="3">Protein modification.</text>
</comment>
<protein>
    <submittedName>
        <fullName evidence="4">Uncharacterized protein</fullName>
    </submittedName>
</protein>
<dbReference type="GO" id="GO:0005737">
    <property type="term" value="C:cytoplasm"/>
    <property type="evidence" value="ECO:0007669"/>
    <property type="project" value="TreeGrafter"/>
</dbReference>
<comment type="caution">
    <text evidence="4">The sequence shown here is derived from an EMBL/GenBank/DDBJ whole genome shotgun (WGS) entry which is preliminary data.</text>
</comment>
<dbReference type="GO" id="GO:0017183">
    <property type="term" value="P:protein histidyl modification to diphthamide"/>
    <property type="evidence" value="ECO:0007669"/>
    <property type="project" value="TreeGrafter"/>
</dbReference>
<dbReference type="PANTHER" id="PTHR46042:SF1">
    <property type="entry name" value="DIPHTHINE METHYLTRANSFERASE"/>
    <property type="match status" value="1"/>
</dbReference>
<dbReference type="PANTHER" id="PTHR46042">
    <property type="entry name" value="DIPHTHINE METHYLTRANSFERASE"/>
    <property type="match status" value="1"/>
</dbReference>
<dbReference type="AlphaFoldDB" id="A0A2T7PXY7"/>
<dbReference type="GO" id="GO:0061685">
    <property type="term" value="F:diphthine methylesterase activity"/>
    <property type="evidence" value="ECO:0007669"/>
    <property type="project" value="TreeGrafter"/>
</dbReference>
<dbReference type="Proteomes" id="UP000245119">
    <property type="component" value="Linkage Group LG1"/>
</dbReference>
<sequence>MYYLQQPSQEDEDKLPSLSVSCCVDTSGILDVKWARNFSSSVPLFGLVNASGECQLWKVSDRDENTVTTQNEASNHLADTLKDSDCLRKMLLPLKTEKIGDCLALSLDWTGPLESSSPKIVVSDSSGSLSVLEAGNDFRMTSHWHAHDYEAWICAFDMWNPEIVYSG</sequence>
<keyword evidence="2" id="KW-0677">Repeat</keyword>
<keyword evidence="1" id="KW-0853">WD repeat</keyword>
<dbReference type="EMBL" id="PZQS01000001">
    <property type="protein sequence ID" value="PVD38260.1"/>
    <property type="molecule type" value="Genomic_DNA"/>
</dbReference>
<organism evidence="4 5">
    <name type="scientific">Pomacea canaliculata</name>
    <name type="common">Golden apple snail</name>
    <dbReference type="NCBI Taxonomy" id="400727"/>
    <lineage>
        <taxon>Eukaryota</taxon>
        <taxon>Metazoa</taxon>
        <taxon>Spiralia</taxon>
        <taxon>Lophotrochozoa</taxon>
        <taxon>Mollusca</taxon>
        <taxon>Gastropoda</taxon>
        <taxon>Caenogastropoda</taxon>
        <taxon>Architaenioglossa</taxon>
        <taxon>Ampullarioidea</taxon>
        <taxon>Ampullariidae</taxon>
        <taxon>Pomacea</taxon>
    </lineage>
</organism>
<dbReference type="STRING" id="400727.A0A2T7PXY7"/>
<proteinExistence type="predicted"/>
<evidence type="ECO:0000256" key="2">
    <source>
        <dbReference type="ARBA" id="ARBA00022737"/>
    </source>
</evidence>
<dbReference type="OrthoDB" id="1930760at2759"/>
<name>A0A2T7PXY7_POMCA</name>
<reference evidence="4 5" key="1">
    <citation type="submission" date="2018-04" db="EMBL/GenBank/DDBJ databases">
        <title>The genome of golden apple snail Pomacea canaliculata provides insight into stress tolerance and invasive adaptation.</title>
        <authorList>
            <person name="Liu C."/>
            <person name="Liu B."/>
            <person name="Ren Y."/>
            <person name="Zhang Y."/>
            <person name="Wang H."/>
            <person name="Li S."/>
            <person name="Jiang F."/>
            <person name="Yin L."/>
            <person name="Zhang G."/>
            <person name="Qian W."/>
            <person name="Fan W."/>
        </authorList>
    </citation>
    <scope>NUCLEOTIDE SEQUENCE [LARGE SCALE GENOMIC DNA]</scope>
    <source>
        <strain evidence="4">SZHN2017</strain>
        <tissue evidence="4">Muscle</tissue>
    </source>
</reference>
<evidence type="ECO:0000256" key="3">
    <source>
        <dbReference type="ARBA" id="ARBA00043952"/>
    </source>
</evidence>